<evidence type="ECO:0000256" key="1">
    <source>
        <dbReference type="SAM" id="SignalP"/>
    </source>
</evidence>
<keyword evidence="1" id="KW-0732">Signal</keyword>
<reference evidence="3" key="1">
    <citation type="journal article" date="2019" name="Nat. Commun.">
        <title>The genome of broomcorn millet.</title>
        <authorList>
            <person name="Zou C."/>
            <person name="Miki D."/>
            <person name="Li D."/>
            <person name="Tang Q."/>
            <person name="Xiao L."/>
            <person name="Rajput S."/>
            <person name="Deng P."/>
            <person name="Jia W."/>
            <person name="Huang R."/>
            <person name="Zhang M."/>
            <person name="Sun Y."/>
            <person name="Hu J."/>
            <person name="Fu X."/>
            <person name="Schnable P.S."/>
            <person name="Li F."/>
            <person name="Zhang H."/>
            <person name="Feng B."/>
            <person name="Zhu X."/>
            <person name="Liu R."/>
            <person name="Schnable J.C."/>
            <person name="Zhu J.-K."/>
            <person name="Zhang H."/>
        </authorList>
    </citation>
    <scope>NUCLEOTIDE SEQUENCE [LARGE SCALE GENOMIC DNA]</scope>
</reference>
<feature type="signal peptide" evidence="1">
    <location>
        <begin position="1"/>
        <end position="34"/>
    </location>
</feature>
<protein>
    <submittedName>
        <fullName evidence="2">Uncharacterized protein</fullName>
    </submittedName>
</protein>
<gene>
    <name evidence="2" type="ORF">C2845_PM07G08380</name>
</gene>
<feature type="chain" id="PRO_5017936999" evidence="1">
    <location>
        <begin position="35"/>
        <end position="79"/>
    </location>
</feature>
<evidence type="ECO:0000313" key="2">
    <source>
        <dbReference type="EMBL" id="RLN23472.1"/>
    </source>
</evidence>
<proteinExistence type="predicted"/>
<sequence>MASGEHSSQRMVPGFLAAALALVLLPSLQHPSLPRPLDPIFENKEEPVVVAMAMVCAKYNITHDEIAGYSIGDDQDDET</sequence>
<dbReference type="Proteomes" id="UP000275267">
    <property type="component" value="Unassembled WGS sequence"/>
</dbReference>
<organism evidence="2 3">
    <name type="scientific">Panicum miliaceum</name>
    <name type="common">Proso millet</name>
    <name type="synonym">Broomcorn millet</name>
    <dbReference type="NCBI Taxonomy" id="4540"/>
    <lineage>
        <taxon>Eukaryota</taxon>
        <taxon>Viridiplantae</taxon>
        <taxon>Streptophyta</taxon>
        <taxon>Embryophyta</taxon>
        <taxon>Tracheophyta</taxon>
        <taxon>Spermatophyta</taxon>
        <taxon>Magnoliopsida</taxon>
        <taxon>Liliopsida</taxon>
        <taxon>Poales</taxon>
        <taxon>Poaceae</taxon>
        <taxon>PACMAD clade</taxon>
        <taxon>Panicoideae</taxon>
        <taxon>Panicodae</taxon>
        <taxon>Paniceae</taxon>
        <taxon>Panicinae</taxon>
        <taxon>Panicum</taxon>
        <taxon>Panicum sect. Panicum</taxon>
    </lineage>
</organism>
<keyword evidence="3" id="KW-1185">Reference proteome</keyword>
<evidence type="ECO:0000313" key="3">
    <source>
        <dbReference type="Proteomes" id="UP000275267"/>
    </source>
</evidence>
<name>A0A3L6SLG2_PANMI</name>
<accession>A0A3L6SLG2</accession>
<dbReference type="EMBL" id="PQIB02000004">
    <property type="protein sequence ID" value="RLN23472.1"/>
    <property type="molecule type" value="Genomic_DNA"/>
</dbReference>
<comment type="caution">
    <text evidence="2">The sequence shown here is derived from an EMBL/GenBank/DDBJ whole genome shotgun (WGS) entry which is preliminary data.</text>
</comment>
<dbReference type="AlphaFoldDB" id="A0A3L6SLG2"/>